<feature type="region of interest" description="Disordered" evidence="1">
    <location>
        <begin position="1"/>
        <end position="30"/>
    </location>
</feature>
<feature type="compositionally biased region" description="Basic residues" evidence="1">
    <location>
        <begin position="139"/>
        <end position="166"/>
    </location>
</feature>
<keyword evidence="2" id="KW-0418">Kinase</keyword>
<accession>A0ABV5B0A4</accession>
<comment type="caution">
    <text evidence="2">The sequence shown here is derived from an EMBL/GenBank/DDBJ whole genome shotgun (WGS) entry which is preliminary data.</text>
</comment>
<feature type="region of interest" description="Disordered" evidence="1">
    <location>
        <begin position="131"/>
        <end position="166"/>
    </location>
</feature>
<sequence>MPQNYTNRRAQPHRSLTNYNSSPYPGAAPALDPLTAEATALVPYNPSYNPAGSFDTAAPASSSSSGGGLLGNLPNLGEIKGIIDRMGGIDGMLNTLGKVQKVMSGIQQFAPMAKLIMGALPFGAAKAKSVNNLDEYVPRRKKRRKNSSRKRSTSKSRRSPAKRSKR</sequence>
<evidence type="ECO:0000256" key="1">
    <source>
        <dbReference type="SAM" id="MobiDB-lite"/>
    </source>
</evidence>
<evidence type="ECO:0000313" key="3">
    <source>
        <dbReference type="Proteomes" id="UP001580346"/>
    </source>
</evidence>
<dbReference type="RefSeq" id="WP_375358170.1">
    <property type="nucleotide sequence ID" value="NZ_JBHHMI010000046.1"/>
</dbReference>
<reference evidence="2 3" key="1">
    <citation type="submission" date="2024-09" db="EMBL/GenBank/DDBJ databases">
        <title>Paenibacillus zeirhizospherea sp. nov., isolated from surface of the maize (Zea mays) roots in a horticulture field, Hungary.</title>
        <authorList>
            <person name="Marton D."/>
            <person name="Farkas M."/>
            <person name="Bedics A."/>
            <person name="Toth E."/>
            <person name="Tancsics A."/>
            <person name="Boka K."/>
            <person name="Maroti G."/>
            <person name="Kriszt B."/>
            <person name="Cserhati M."/>
        </authorList>
    </citation>
    <scope>NUCLEOTIDE SEQUENCE [LARGE SCALE GENOMIC DNA]</scope>
    <source>
        <strain evidence="2 3">KCTC 33519</strain>
    </source>
</reference>
<dbReference type="Proteomes" id="UP001580346">
    <property type="component" value="Unassembled WGS sequence"/>
</dbReference>
<keyword evidence="2" id="KW-0808">Transferase</keyword>
<gene>
    <name evidence="2" type="ORF">ACE41H_24395</name>
</gene>
<dbReference type="GO" id="GO:0016301">
    <property type="term" value="F:kinase activity"/>
    <property type="evidence" value="ECO:0007669"/>
    <property type="project" value="UniProtKB-KW"/>
</dbReference>
<protein>
    <submittedName>
        <fullName evidence="2">Tyrosine protein kinase</fullName>
    </submittedName>
</protein>
<proteinExistence type="predicted"/>
<feature type="compositionally biased region" description="Polar residues" evidence="1">
    <location>
        <begin position="1"/>
        <end position="23"/>
    </location>
</feature>
<organism evidence="2 3">
    <name type="scientific">Paenibacillus enshidis</name>
    <dbReference type="NCBI Taxonomy" id="1458439"/>
    <lineage>
        <taxon>Bacteria</taxon>
        <taxon>Bacillati</taxon>
        <taxon>Bacillota</taxon>
        <taxon>Bacilli</taxon>
        <taxon>Bacillales</taxon>
        <taxon>Paenibacillaceae</taxon>
        <taxon>Paenibacillus</taxon>
    </lineage>
</organism>
<keyword evidence="3" id="KW-1185">Reference proteome</keyword>
<evidence type="ECO:0000313" key="2">
    <source>
        <dbReference type="EMBL" id="MFB5269900.1"/>
    </source>
</evidence>
<name>A0ABV5B0A4_9BACL</name>
<dbReference type="EMBL" id="JBHHMI010000046">
    <property type="protein sequence ID" value="MFB5269900.1"/>
    <property type="molecule type" value="Genomic_DNA"/>
</dbReference>